<dbReference type="EnsemblBacteria" id="AAL62542">
    <property type="protein sequence ID" value="AAL62542"/>
    <property type="gene ID" value="PAE0073"/>
</dbReference>
<evidence type="ECO:0000313" key="3">
    <source>
        <dbReference type="Proteomes" id="UP000002439"/>
    </source>
</evidence>
<dbReference type="GeneID" id="96848113"/>
<feature type="coiled-coil region" evidence="1">
    <location>
        <begin position="77"/>
        <end position="104"/>
    </location>
</feature>
<dbReference type="RefSeq" id="WP_011007014.1">
    <property type="nucleotide sequence ID" value="NC_003364.1"/>
</dbReference>
<dbReference type="HOGENOM" id="CLU_2177973_0_0_2"/>
<dbReference type="KEGG" id="pai:PAE0073"/>
<dbReference type="Proteomes" id="UP000002439">
    <property type="component" value="Chromosome"/>
</dbReference>
<evidence type="ECO:0000256" key="1">
    <source>
        <dbReference type="SAM" id="Coils"/>
    </source>
</evidence>
<accession>Q8ZZU7</accession>
<dbReference type="PATRIC" id="fig|178306.9.peg.50"/>
<evidence type="ECO:0000313" key="2">
    <source>
        <dbReference type="EMBL" id="AAL62542.1"/>
    </source>
</evidence>
<dbReference type="AlphaFoldDB" id="Q8ZZU7"/>
<protein>
    <submittedName>
        <fullName evidence="2">Uncharacterized protein</fullName>
    </submittedName>
</protein>
<organism evidence="2 3">
    <name type="scientific">Pyrobaculum aerophilum (strain ATCC 51768 / DSM 7523 / JCM 9630 / CIP 104966 / NBRC 100827 / IM2)</name>
    <dbReference type="NCBI Taxonomy" id="178306"/>
    <lineage>
        <taxon>Archaea</taxon>
        <taxon>Thermoproteota</taxon>
        <taxon>Thermoprotei</taxon>
        <taxon>Thermoproteales</taxon>
        <taxon>Thermoproteaceae</taxon>
        <taxon>Pyrobaculum</taxon>
    </lineage>
</organism>
<reference evidence="2 3" key="1">
    <citation type="journal article" date="2002" name="Proc. Natl. Acad. Sci. U.S.A.">
        <title>Genome sequence of the hyperthermophilic crenarchaeon Pyrobaculum aerophilum.</title>
        <authorList>
            <person name="Fitz-Gibbon S.T."/>
            <person name="Ladner H."/>
            <person name="Kim U.J."/>
            <person name="Stetter K.O."/>
            <person name="Simon M.I."/>
            <person name="Miller J.H."/>
        </authorList>
    </citation>
    <scope>NUCLEOTIDE SEQUENCE [LARGE SCALE GENOMIC DNA]</scope>
    <source>
        <strain evidence="3">ATCC 51768 / DSM 7523 / JCM 9630 / CIP 104966 / NBRC 100827 / IM2</strain>
    </source>
</reference>
<dbReference type="InParanoid" id="Q8ZZU7"/>
<dbReference type="EMBL" id="AE009441">
    <property type="protein sequence ID" value="AAL62542.1"/>
    <property type="molecule type" value="Genomic_DNA"/>
</dbReference>
<name>Q8ZZU7_PYRAE</name>
<proteinExistence type="predicted"/>
<keyword evidence="3" id="KW-1185">Reference proteome</keyword>
<sequence length="109" mass="13050">MARRELTPPERAALEWMSKYVELTGRTIEWWWQFITEWAHLSMPLLLKNMPEEEVKKMAQLEPFEAAKIMYEKLATILRGRERIVELAEELANAKVELETCKRDCFNFF</sequence>
<keyword evidence="1" id="KW-0175">Coiled coil</keyword>
<gene>
    <name evidence="2" type="ordered locus">PAE0073</name>
</gene>